<dbReference type="GO" id="GO:0016491">
    <property type="term" value="F:oxidoreductase activity"/>
    <property type="evidence" value="ECO:0007669"/>
    <property type="project" value="UniProtKB-ARBA"/>
</dbReference>
<dbReference type="AlphaFoldDB" id="B1YBS0"/>
<evidence type="ECO:0000313" key="7">
    <source>
        <dbReference type="EMBL" id="ACB39304.1"/>
    </source>
</evidence>
<dbReference type="HOGENOM" id="CLU_043374_1_1_2"/>
<keyword evidence="4" id="KW-0411">Iron-sulfur</keyword>
<sequence>MTRLVLLWDRSRCVACGACVVACNAANYNSSGEMNKMWGWLKSNIKMVEVKSGPKPTLYLVYCQHCDKPYCVATCPTNALYKDRDGLVKLRESSCIGCKYCLAACPYGAVWWDEKNNKPAKCVGSECLRRVSEGLRPVCAEVCPSGALVFGDIESPSSEVSQRFTKGEYIKPPEDEGTKAVIETRSTLKSLTTAGGAALAGALAVLGLAAWRRERVQEKKQ</sequence>
<dbReference type="GeneID" id="6166314"/>
<keyword evidence="8" id="KW-1185">Reference proteome</keyword>
<evidence type="ECO:0000256" key="4">
    <source>
        <dbReference type="ARBA" id="ARBA00023014"/>
    </source>
</evidence>
<dbReference type="SUPFAM" id="SSF54862">
    <property type="entry name" value="4Fe-4S ferredoxins"/>
    <property type="match status" value="1"/>
</dbReference>
<gene>
    <name evidence="7" type="ordered locus">Tneu_0354</name>
</gene>
<keyword evidence="5" id="KW-0812">Transmembrane</keyword>
<dbReference type="RefSeq" id="WP_012349724.1">
    <property type="nucleotide sequence ID" value="NC_010525.1"/>
</dbReference>
<evidence type="ECO:0000256" key="1">
    <source>
        <dbReference type="ARBA" id="ARBA00022485"/>
    </source>
</evidence>
<proteinExistence type="predicted"/>
<dbReference type="STRING" id="444157.Tneu_0354"/>
<dbReference type="Pfam" id="PF00037">
    <property type="entry name" value="Fer4"/>
    <property type="match status" value="1"/>
</dbReference>
<feature type="transmembrane region" description="Helical" evidence="5">
    <location>
        <begin position="191"/>
        <end position="211"/>
    </location>
</feature>
<dbReference type="PROSITE" id="PS00198">
    <property type="entry name" value="4FE4S_FER_1"/>
    <property type="match status" value="1"/>
</dbReference>
<dbReference type="GO" id="GO:0051539">
    <property type="term" value="F:4 iron, 4 sulfur cluster binding"/>
    <property type="evidence" value="ECO:0007669"/>
    <property type="project" value="UniProtKB-KW"/>
</dbReference>
<keyword evidence="5" id="KW-1133">Transmembrane helix</keyword>
<keyword evidence="2" id="KW-0479">Metal-binding</keyword>
<reference evidence="7" key="1">
    <citation type="submission" date="2008-03" db="EMBL/GenBank/DDBJ databases">
        <title>Complete sequence of Thermoproteus neutrophilus V24Sta.</title>
        <authorList>
            <consortium name="US DOE Joint Genome Institute"/>
            <person name="Copeland A."/>
            <person name="Lucas S."/>
            <person name="Lapidus A."/>
            <person name="Glavina del Rio T."/>
            <person name="Dalin E."/>
            <person name="Tice H."/>
            <person name="Bruce D."/>
            <person name="Goodwin L."/>
            <person name="Pitluck S."/>
            <person name="Sims D."/>
            <person name="Brettin T."/>
            <person name="Detter J.C."/>
            <person name="Han C."/>
            <person name="Kuske C.R."/>
            <person name="Schmutz J."/>
            <person name="Larimer F."/>
            <person name="Land M."/>
            <person name="Hauser L."/>
            <person name="Kyrpides N."/>
            <person name="Mikhailova N."/>
            <person name="Biddle J.F."/>
            <person name="Zhang Z."/>
            <person name="Fitz-Gibbon S.T."/>
            <person name="Lowe T.M."/>
            <person name="Saltikov C."/>
            <person name="House C.H."/>
            <person name="Richardson P."/>
        </authorList>
    </citation>
    <scope>NUCLEOTIDE SEQUENCE [LARGE SCALE GENOMIC DNA]</scope>
    <source>
        <strain evidence="7">V24Sta</strain>
    </source>
</reference>
<dbReference type="InterPro" id="IPR017896">
    <property type="entry name" value="4Fe4S_Fe-S-bd"/>
</dbReference>
<evidence type="ECO:0000313" key="8">
    <source>
        <dbReference type="Proteomes" id="UP000001694"/>
    </source>
</evidence>
<dbReference type="PANTHER" id="PTHR43177:SF3">
    <property type="entry name" value="PROTEIN NRFC HOMOLOG"/>
    <property type="match status" value="1"/>
</dbReference>
<accession>B1YBS0</accession>
<dbReference type="Proteomes" id="UP000001694">
    <property type="component" value="Chromosome"/>
</dbReference>
<feature type="domain" description="4Fe-4S ferredoxin-type" evidence="6">
    <location>
        <begin position="86"/>
        <end position="115"/>
    </location>
</feature>
<organism evidence="7 8">
    <name type="scientific">Pyrobaculum neutrophilum (strain DSM 2338 / JCM 9278 / NBRC 100436 / V24Sta)</name>
    <name type="common">Thermoproteus neutrophilus</name>
    <dbReference type="NCBI Taxonomy" id="444157"/>
    <lineage>
        <taxon>Archaea</taxon>
        <taxon>Thermoproteota</taxon>
        <taxon>Thermoprotei</taxon>
        <taxon>Thermoproteales</taxon>
        <taxon>Thermoproteaceae</taxon>
        <taxon>Pyrobaculum</taxon>
    </lineage>
</organism>
<dbReference type="Pfam" id="PF13247">
    <property type="entry name" value="Fer4_11"/>
    <property type="match status" value="1"/>
</dbReference>
<feature type="domain" description="4Fe-4S ferredoxin-type" evidence="6">
    <location>
        <begin position="4"/>
        <end position="33"/>
    </location>
</feature>
<evidence type="ECO:0000256" key="3">
    <source>
        <dbReference type="ARBA" id="ARBA00023004"/>
    </source>
</evidence>
<dbReference type="Gene3D" id="3.30.70.20">
    <property type="match status" value="2"/>
</dbReference>
<dbReference type="eggNOG" id="arCOG01500">
    <property type="taxonomic scope" value="Archaea"/>
</dbReference>
<dbReference type="PANTHER" id="PTHR43177">
    <property type="entry name" value="PROTEIN NRFC"/>
    <property type="match status" value="1"/>
</dbReference>
<feature type="domain" description="4Fe-4S ferredoxin-type" evidence="6">
    <location>
        <begin position="54"/>
        <end position="85"/>
    </location>
</feature>
<dbReference type="OrthoDB" id="2837at2157"/>
<dbReference type="KEGG" id="tne:Tneu_0354"/>
<dbReference type="GO" id="GO:0046872">
    <property type="term" value="F:metal ion binding"/>
    <property type="evidence" value="ECO:0007669"/>
    <property type="project" value="UniProtKB-KW"/>
</dbReference>
<dbReference type="EMBL" id="CP001014">
    <property type="protein sequence ID" value="ACB39304.1"/>
    <property type="molecule type" value="Genomic_DNA"/>
</dbReference>
<keyword evidence="3" id="KW-0408">Iron</keyword>
<protein>
    <submittedName>
        <fullName evidence="7">4Fe-4S ferredoxin iron-sulfur binding domain protein</fullName>
    </submittedName>
</protein>
<keyword evidence="1" id="KW-0004">4Fe-4S</keyword>
<evidence type="ECO:0000256" key="5">
    <source>
        <dbReference type="SAM" id="Phobius"/>
    </source>
</evidence>
<evidence type="ECO:0000259" key="6">
    <source>
        <dbReference type="PROSITE" id="PS51379"/>
    </source>
</evidence>
<dbReference type="InterPro" id="IPR017900">
    <property type="entry name" value="4Fe4S_Fe_S_CS"/>
</dbReference>
<dbReference type="PROSITE" id="PS51379">
    <property type="entry name" value="4FE4S_FER_2"/>
    <property type="match status" value="3"/>
</dbReference>
<dbReference type="InterPro" id="IPR050954">
    <property type="entry name" value="ET_IronSulfur_Cluster-Binding"/>
</dbReference>
<keyword evidence="5" id="KW-0472">Membrane</keyword>
<name>B1YBS0_PYRNV</name>
<evidence type="ECO:0000256" key="2">
    <source>
        <dbReference type="ARBA" id="ARBA00022723"/>
    </source>
</evidence>